<evidence type="ECO:0000256" key="3">
    <source>
        <dbReference type="SAM" id="Phobius"/>
    </source>
</evidence>
<feature type="region of interest" description="Disordered" evidence="2">
    <location>
        <begin position="121"/>
        <end position="152"/>
    </location>
</feature>
<dbReference type="PANTHER" id="PTHR11645">
    <property type="entry name" value="PYRROLINE-5-CARBOXYLATE REDUCTASE"/>
    <property type="match status" value="1"/>
</dbReference>
<accession>A0ABD3RZ01</accession>
<protein>
    <recommendedName>
        <fullName evidence="4">Pyrroline-5-carboxylate reductase catalytic N-terminal domain-containing protein</fullName>
    </recommendedName>
</protein>
<feature type="domain" description="Pyrroline-5-carboxylate reductase catalytic N-terminal" evidence="4">
    <location>
        <begin position="163"/>
        <end position="265"/>
    </location>
</feature>
<keyword evidence="3" id="KW-0812">Transmembrane</keyword>
<dbReference type="AlphaFoldDB" id="A0ABD3RZ01"/>
<keyword evidence="6" id="KW-1185">Reference proteome</keyword>
<comment type="similarity">
    <text evidence="1">Belongs to the pyrroline-5-carboxylate reductase family.</text>
</comment>
<sequence>MEPSGYSHDNQRRITPFRRRVRHPGIRLDVVIVVVVVVVVVVAIPIILAAIVVDAIGIAPSSFVIVDDGGGITRHRLLLPPRSIVNRVHRRRRRHHHHHRPDDDGFSVVRHRIAMIHDLASSSSVDDDVPPTPTPPTMTSKSTSTSTNTTSTNAHRRVVVRAGFVGCGTIAMSIVRGLANVDHAPYLADNGLVLSSISVTRRSTSKSSILINDYPDVVTAYDTSTEVVSNSDLVFLCVLPHQVDDVLMELVEGGAWRREDHTLVSLSTSRVKDLIVKTGLRRDSVYKMICLPLISRRGGCALLQPPPSPSHSTNDYPDYDDIEGHDVENGNNTNNINVIKSVLNALGGYVECRDDDIMDVMMITTCMMGPMYGIMRTNRDWLVSRGVSPMDASYFVGRSYLSMVQDAVVDCDINPRRFDDLIEEQTPGGLNEQALGNLHVQGTFDSYNRTMDAIFSRLRGESDGTLPP</sequence>
<dbReference type="InterPro" id="IPR028939">
    <property type="entry name" value="P5C_Rdtase_cat_N"/>
</dbReference>
<evidence type="ECO:0000313" key="6">
    <source>
        <dbReference type="Proteomes" id="UP001530377"/>
    </source>
</evidence>
<evidence type="ECO:0000313" key="5">
    <source>
        <dbReference type="EMBL" id="KAL3817393.1"/>
    </source>
</evidence>
<feature type="transmembrane region" description="Helical" evidence="3">
    <location>
        <begin position="28"/>
        <end position="53"/>
    </location>
</feature>
<organism evidence="5 6">
    <name type="scientific">Cyclostephanos tholiformis</name>
    <dbReference type="NCBI Taxonomy" id="382380"/>
    <lineage>
        <taxon>Eukaryota</taxon>
        <taxon>Sar</taxon>
        <taxon>Stramenopiles</taxon>
        <taxon>Ochrophyta</taxon>
        <taxon>Bacillariophyta</taxon>
        <taxon>Coscinodiscophyceae</taxon>
        <taxon>Thalassiosirophycidae</taxon>
        <taxon>Stephanodiscales</taxon>
        <taxon>Stephanodiscaceae</taxon>
        <taxon>Cyclostephanos</taxon>
    </lineage>
</organism>
<dbReference type="Gene3D" id="3.40.50.720">
    <property type="entry name" value="NAD(P)-binding Rossmann-like Domain"/>
    <property type="match status" value="1"/>
</dbReference>
<name>A0ABD3RZ01_9STRA</name>
<evidence type="ECO:0000256" key="1">
    <source>
        <dbReference type="ARBA" id="ARBA00005525"/>
    </source>
</evidence>
<evidence type="ECO:0000256" key="2">
    <source>
        <dbReference type="SAM" id="MobiDB-lite"/>
    </source>
</evidence>
<dbReference type="InterPro" id="IPR036291">
    <property type="entry name" value="NAD(P)-bd_dom_sf"/>
</dbReference>
<dbReference type="Proteomes" id="UP001530377">
    <property type="component" value="Unassembled WGS sequence"/>
</dbReference>
<feature type="compositionally biased region" description="Low complexity" evidence="2">
    <location>
        <begin position="137"/>
        <end position="152"/>
    </location>
</feature>
<dbReference type="PANTHER" id="PTHR11645:SF13">
    <property type="entry name" value="PYRROLINE-5-CARBOXYLATE REDUCTASE CATALYTIC N-TERMINAL DOMAIN-CONTAINING PROTEIN"/>
    <property type="match status" value="1"/>
</dbReference>
<dbReference type="Pfam" id="PF03807">
    <property type="entry name" value="F420_oxidored"/>
    <property type="match status" value="1"/>
</dbReference>
<dbReference type="SUPFAM" id="SSF51735">
    <property type="entry name" value="NAD(P)-binding Rossmann-fold domains"/>
    <property type="match status" value="1"/>
</dbReference>
<evidence type="ECO:0000259" key="4">
    <source>
        <dbReference type="Pfam" id="PF03807"/>
    </source>
</evidence>
<dbReference type="EMBL" id="JALLPB020000105">
    <property type="protein sequence ID" value="KAL3817393.1"/>
    <property type="molecule type" value="Genomic_DNA"/>
</dbReference>
<reference evidence="5 6" key="1">
    <citation type="submission" date="2024-10" db="EMBL/GenBank/DDBJ databases">
        <title>Updated reference genomes for cyclostephanoid diatoms.</title>
        <authorList>
            <person name="Roberts W.R."/>
            <person name="Alverson A.J."/>
        </authorList>
    </citation>
    <scope>NUCLEOTIDE SEQUENCE [LARGE SCALE GENOMIC DNA]</scope>
    <source>
        <strain evidence="5 6">AJA228-03</strain>
    </source>
</reference>
<keyword evidence="3" id="KW-1133">Transmembrane helix</keyword>
<comment type="caution">
    <text evidence="5">The sequence shown here is derived from an EMBL/GenBank/DDBJ whole genome shotgun (WGS) entry which is preliminary data.</text>
</comment>
<proteinExistence type="inferred from homology"/>
<keyword evidence="3" id="KW-0472">Membrane</keyword>
<gene>
    <name evidence="5" type="ORF">ACHAXA_011022</name>
</gene>